<sequence>MDRAISLQTLSHRDHVTQSSHRSGELLQNDTDHYFFGCFDSRNVWIATRGVLCNALGCDTIDDADYTTLQRLLFGLPKLKAKLSDQEGAGRTIKIFTGMGLEMISSGRGRMQKHGTRMESMERKRVHQATKAVERQEGQRHTLLEKRRNASKVEQEGSAAERYPKRVMYGHFGAPEDEEKKKQGTVGGAIANGNANAD</sequence>
<evidence type="ECO:0000313" key="2">
    <source>
        <dbReference type="EMBL" id="SGZ29662.1"/>
    </source>
</evidence>
<keyword evidence="3" id="KW-1185">Reference proteome</keyword>
<feature type="region of interest" description="Disordered" evidence="1">
    <location>
        <begin position="147"/>
        <end position="198"/>
    </location>
</feature>
<reference evidence="2 3" key="1">
    <citation type="submission" date="2016-11" db="EMBL/GenBank/DDBJ databases">
        <authorList>
            <person name="Jaros S."/>
            <person name="Januszkiewicz K."/>
            <person name="Wedrychowicz H."/>
        </authorList>
    </citation>
    <scope>NUCLEOTIDE SEQUENCE [LARGE SCALE GENOMIC DNA]</scope>
</reference>
<organism evidence="2 3">
    <name type="scientific">Microbotryum silenes-dioicae</name>
    <dbReference type="NCBI Taxonomy" id="796604"/>
    <lineage>
        <taxon>Eukaryota</taxon>
        <taxon>Fungi</taxon>
        <taxon>Dikarya</taxon>
        <taxon>Basidiomycota</taxon>
        <taxon>Pucciniomycotina</taxon>
        <taxon>Microbotryomycetes</taxon>
        <taxon>Microbotryales</taxon>
        <taxon>Microbotryaceae</taxon>
        <taxon>Microbotryum</taxon>
    </lineage>
</organism>
<dbReference type="AlphaFoldDB" id="A0A2X0MSF8"/>
<name>A0A2X0MSF8_9BASI</name>
<dbReference type="EMBL" id="FQNC01000097">
    <property type="protein sequence ID" value="SGZ29662.1"/>
    <property type="molecule type" value="Genomic_DNA"/>
</dbReference>
<evidence type="ECO:0000256" key="1">
    <source>
        <dbReference type="SAM" id="MobiDB-lite"/>
    </source>
</evidence>
<accession>A0A2X0MSF8</accession>
<protein>
    <submittedName>
        <fullName evidence="2">BQ5605_C050g12470 protein</fullName>
    </submittedName>
</protein>
<dbReference type="Proteomes" id="UP000249464">
    <property type="component" value="Unassembled WGS sequence"/>
</dbReference>
<gene>
    <name evidence="2" type="primary">BQ5605_C050g12470</name>
    <name evidence="2" type="ORF">BQ5605_C050G12470</name>
</gene>
<feature type="compositionally biased region" description="Low complexity" evidence="1">
    <location>
        <begin position="188"/>
        <end position="198"/>
    </location>
</feature>
<evidence type="ECO:0000313" key="3">
    <source>
        <dbReference type="Proteomes" id="UP000249464"/>
    </source>
</evidence>
<proteinExistence type="predicted"/>